<gene>
    <name evidence="1" type="ORF">MML48_1g01144</name>
</gene>
<comment type="caution">
    <text evidence="1">The sequence shown here is derived from an EMBL/GenBank/DDBJ whole genome shotgun (WGS) entry which is preliminary data.</text>
</comment>
<evidence type="ECO:0000313" key="2">
    <source>
        <dbReference type="Proteomes" id="UP001056778"/>
    </source>
</evidence>
<keyword evidence="2" id="KW-1185">Reference proteome</keyword>
<dbReference type="Proteomes" id="UP001056778">
    <property type="component" value="Chromosome 1"/>
</dbReference>
<proteinExistence type="predicted"/>
<accession>A0ACB9TVN1</accession>
<sequence length="105" mass="11407">MIRKEDSRFAISLGLLGLGLSQCMNTRIGVNGDSKVLSGGEKKRLAFATELLTDPPLLFCDEPTTGLDAYSAQKIVRMMNMMSAAGKTIMCTIHQPSSEIFAMFS</sequence>
<protein>
    <submittedName>
        <fullName evidence="1">Abc transporter g family member 28</fullName>
    </submittedName>
</protein>
<organism evidence="1 2">
    <name type="scientific">Holotrichia oblita</name>
    <name type="common">Chafer beetle</name>
    <dbReference type="NCBI Taxonomy" id="644536"/>
    <lineage>
        <taxon>Eukaryota</taxon>
        <taxon>Metazoa</taxon>
        <taxon>Ecdysozoa</taxon>
        <taxon>Arthropoda</taxon>
        <taxon>Hexapoda</taxon>
        <taxon>Insecta</taxon>
        <taxon>Pterygota</taxon>
        <taxon>Neoptera</taxon>
        <taxon>Endopterygota</taxon>
        <taxon>Coleoptera</taxon>
        <taxon>Polyphaga</taxon>
        <taxon>Scarabaeiformia</taxon>
        <taxon>Scarabaeidae</taxon>
        <taxon>Melolonthinae</taxon>
        <taxon>Holotrichia</taxon>
    </lineage>
</organism>
<dbReference type="EMBL" id="CM043015">
    <property type="protein sequence ID" value="KAI4470788.1"/>
    <property type="molecule type" value="Genomic_DNA"/>
</dbReference>
<evidence type="ECO:0000313" key="1">
    <source>
        <dbReference type="EMBL" id="KAI4470788.1"/>
    </source>
</evidence>
<reference evidence="1" key="1">
    <citation type="submission" date="2022-04" db="EMBL/GenBank/DDBJ databases">
        <title>Chromosome-scale genome assembly of Holotrichia oblita Faldermann.</title>
        <authorList>
            <person name="Rongchong L."/>
        </authorList>
    </citation>
    <scope>NUCLEOTIDE SEQUENCE</scope>
    <source>
        <strain evidence="1">81SQS9</strain>
    </source>
</reference>
<name>A0ACB9TVN1_HOLOL</name>